<dbReference type="STRING" id="133383.A0A1R0GMC2"/>
<proteinExistence type="predicted"/>
<sequence>MKPTNSGHDLIAPPPINDATTASIMKLDTASVDYYVHKLLQDEPEAPTNEPRFFFASIMNNLNSELNLPGHLPQLKPYSNEPLMDPAVLSEIINNGQRVLATIEQTPATEPAYQVDHANNGVQISQCHDVGDFESIFQKNNREGILATTGILLEYIQGSKETRGASSCFGHQATEQTSEEATLKNIISDAHHQVDPHSYPYIWDALITAGFYLNPPSGNTMGQPARDQNFSVPGQFLDNEVFKRRIFEINNVCFEKTGPTRFQNQRIKIIVSAHATHSAPRYEDQRQVHVTLGTRKQGPQPPENSKCNDKSSYC</sequence>
<evidence type="ECO:0000313" key="3">
    <source>
        <dbReference type="Proteomes" id="UP000187455"/>
    </source>
</evidence>
<comment type="caution">
    <text evidence="2">The sequence shown here is derived from an EMBL/GenBank/DDBJ whole genome shotgun (WGS) entry which is preliminary data.</text>
</comment>
<dbReference type="EMBL" id="LSSL01007346">
    <property type="protein sequence ID" value="OLY78041.1"/>
    <property type="molecule type" value="Genomic_DNA"/>
</dbReference>
<gene>
    <name evidence="2" type="ORF">AYI68_g7918</name>
</gene>
<protein>
    <submittedName>
        <fullName evidence="2">Uncharacterized protein</fullName>
    </submittedName>
</protein>
<evidence type="ECO:0000313" key="2">
    <source>
        <dbReference type="EMBL" id="OLY78041.1"/>
    </source>
</evidence>
<dbReference type="Proteomes" id="UP000187455">
    <property type="component" value="Unassembled WGS sequence"/>
</dbReference>
<organism evidence="2 3">
    <name type="scientific">Smittium mucronatum</name>
    <dbReference type="NCBI Taxonomy" id="133383"/>
    <lineage>
        <taxon>Eukaryota</taxon>
        <taxon>Fungi</taxon>
        <taxon>Fungi incertae sedis</taxon>
        <taxon>Zoopagomycota</taxon>
        <taxon>Kickxellomycotina</taxon>
        <taxon>Harpellomycetes</taxon>
        <taxon>Harpellales</taxon>
        <taxon>Legeriomycetaceae</taxon>
        <taxon>Smittium</taxon>
    </lineage>
</organism>
<keyword evidence="3" id="KW-1185">Reference proteome</keyword>
<feature type="region of interest" description="Disordered" evidence="1">
    <location>
        <begin position="292"/>
        <end position="314"/>
    </location>
</feature>
<dbReference type="AlphaFoldDB" id="A0A1R0GMC2"/>
<evidence type="ECO:0000256" key="1">
    <source>
        <dbReference type="SAM" id="MobiDB-lite"/>
    </source>
</evidence>
<name>A0A1R0GMC2_9FUNG</name>
<accession>A0A1R0GMC2</accession>
<reference evidence="2 3" key="1">
    <citation type="journal article" date="2016" name="Mol. Biol. Evol.">
        <title>Genome-Wide Survey of Gut Fungi (Harpellales) Reveals the First Horizontally Transferred Ubiquitin Gene from a Mosquito Host.</title>
        <authorList>
            <person name="Wang Y."/>
            <person name="White M.M."/>
            <person name="Kvist S."/>
            <person name="Moncalvo J.M."/>
        </authorList>
    </citation>
    <scope>NUCLEOTIDE SEQUENCE [LARGE SCALE GENOMIC DNA]</scope>
    <source>
        <strain evidence="2 3">ALG-7-W6</strain>
    </source>
</reference>